<proteinExistence type="predicted"/>
<dbReference type="GO" id="GO:0071949">
    <property type="term" value="F:FAD binding"/>
    <property type="evidence" value="ECO:0007669"/>
    <property type="project" value="InterPro"/>
</dbReference>
<sequence length="423" mass="46199">MTAPNILIIGGGIGGLCLAHGLKKHHIPFHVYERDGTQDYRAQGYRIRVAREAVTALRYLFSPETWRLFELTCAESVFSDIPEVDAGTAKVDLPRVANGESPAAAGGRNGPSSELKGYTVDRTMFRQVLLRGLEEHMTWGKALKEYAITDDGVVARFRDGSSAEGSLLVGADGSHSAVRKQFLPAHPILDTGARCVYGKTLLTPELLKTLEPAITKGGMMVVKDRSRDPVTAMILEPVIFTHREEMLAEGIEAPHDYLYWVMGAKPEALGLPHEGMPTLTPEQCEKIARGVAQSWHPRVRPVVACQQPGQTAVLQINSVPSDFGTWEPNERVTLIGDSIHLMGPTAGSGAITAIRDAELLCRLLVEGGQGKAMIAKYESGMREYASEVVHRSWAAAEVIFNQRQGEDKHIGEVMIATRNGKMK</sequence>
<dbReference type="Gene3D" id="3.50.50.60">
    <property type="entry name" value="FAD/NAD(P)-binding domain"/>
    <property type="match status" value="1"/>
</dbReference>
<dbReference type="GO" id="GO:0004497">
    <property type="term" value="F:monooxygenase activity"/>
    <property type="evidence" value="ECO:0007669"/>
    <property type="project" value="UniProtKB-KW"/>
</dbReference>
<keyword evidence="5" id="KW-0503">Monooxygenase</keyword>
<dbReference type="PRINTS" id="PR00420">
    <property type="entry name" value="RNGMNOXGNASE"/>
</dbReference>
<evidence type="ECO:0000313" key="8">
    <source>
        <dbReference type="Proteomes" id="UP000799767"/>
    </source>
</evidence>
<evidence type="ECO:0000256" key="3">
    <source>
        <dbReference type="ARBA" id="ARBA00022827"/>
    </source>
</evidence>
<reference evidence="7" key="1">
    <citation type="journal article" date="2020" name="Stud. Mycol.">
        <title>101 Dothideomycetes genomes: a test case for predicting lifestyles and emergence of pathogens.</title>
        <authorList>
            <person name="Haridas S."/>
            <person name="Albert R."/>
            <person name="Binder M."/>
            <person name="Bloem J."/>
            <person name="Labutti K."/>
            <person name="Salamov A."/>
            <person name="Andreopoulos B."/>
            <person name="Baker S."/>
            <person name="Barry K."/>
            <person name="Bills G."/>
            <person name="Bluhm B."/>
            <person name="Cannon C."/>
            <person name="Castanera R."/>
            <person name="Culley D."/>
            <person name="Daum C."/>
            <person name="Ezra D."/>
            <person name="Gonzalez J."/>
            <person name="Henrissat B."/>
            <person name="Kuo A."/>
            <person name="Liang C."/>
            <person name="Lipzen A."/>
            <person name="Lutzoni F."/>
            <person name="Magnuson J."/>
            <person name="Mondo S."/>
            <person name="Nolan M."/>
            <person name="Ohm R."/>
            <person name="Pangilinan J."/>
            <person name="Park H.-J."/>
            <person name="Ramirez L."/>
            <person name="Alfaro M."/>
            <person name="Sun H."/>
            <person name="Tritt A."/>
            <person name="Yoshinaga Y."/>
            <person name="Zwiers L.-H."/>
            <person name="Turgeon B."/>
            <person name="Goodwin S."/>
            <person name="Spatafora J."/>
            <person name="Crous P."/>
            <person name="Grigoriev I."/>
        </authorList>
    </citation>
    <scope>NUCLEOTIDE SEQUENCE</scope>
    <source>
        <strain evidence="7">CBS 113389</strain>
    </source>
</reference>
<keyword evidence="2" id="KW-0285">Flavoprotein</keyword>
<dbReference type="InterPro" id="IPR002938">
    <property type="entry name" value="FAD-bd"/>
</dbReference>
<protein>
    <recommendedName>
        <fullName evidence="6">FAD-binding domain-containing protein</fullName>
    </recommendedName>
</protein>
<dbReference type="Proteomes" id="UP000799767">
    <property type="component" value="Unassembled WGS sequence"/>
</dbReference>
<evidence type="ECO:0000259" key="6">
    <source>
        <dbReference type="Pfam" id="PF01494"/>
    </source>
</evidence>
<dbReference type="Pfam" id="PF01494">
    <property type="entry name" value="FAD_binding_3"/>
    <property type="match status" value="1"/>
</dbReference>
<accession>A0A6A6PZP7</accession>
<evidence type="ECO:0000256" key="4">
    <source>
        <dbReference type="ARBA" id="ARBA00023002"/>
    </source>
</evidence>
<dbReference type="Pfam" id="PF13450">
    <property type="entry name" value="NAD_binding_8"/>
    <property type="match status" value="1"/>
</dbReference>
<feature type="domain" description="FAD-binding" evidence="6">
    <location>
        <begin position="330"/>
        <end position="391"/>
    </location>
</feature>
<dbReference type="InterPro" id="IPR036188">
    <property type="entry name" value="FAD/NAD-bd_sf"/>
</dbReference>
<dbReference type="GeneID" id="54477748"/>
<organism evidence="7 8">
    <name type="scientific">Neohortaea acidophila</name>
    <dbReference type="NCBI Taxonomy" id="245834"/>
    <lineage>
        <taxon>Eukaryota</taxon>
        <taxon>Fungi</taxon>
        <taxon>Dikarya</taxon>
        <taxon>Ascomycota</taxon>
        <taxon>Pezizomycotina</taxon>
        <taxon>Dothideomycetes</taxon>
        <taxon>Dothideomycetidae</taxon>
        <taxon>Mycosphaerellales</taxon>
        <taxon>Teratosphaeriaceae</taxon>
        <taxon>Neohortaea</taxon>
    </lineage>
</organism>
<gene>
    <name evidence="7" type="ORF">BDY17DRAFT_322077</name>
</gene>
<keyword evidence="3" id="KW-0274">FAD</keyword>
<evidence type="ECO:0000256" key="1">
    <source>
        <dbReference type="ARBA" id="ARBA00001974"/>
    </source>
</evidence>
<dbReference type="PANTHER" id="PTHR47178:SF5">
    <property type="entry name" value="FAD-BINDING DOMAIN-CONTAINING PROTEIN"/>
    <property type="match status" value="1"/>
</dbReference>
<evidence type="ECO:0000256" key="5">
    <source>
        <dbReference type="ARBA" id="ARBA00023033"/>
    </source>
</evidence>
<comment type="cofactor">
    <cofactor evidence="1">
        <name>FAD</name>
        <dbReference type="ChEBI" id="CHEBI:57692"/>
    </cofactor>
</comment>
<keyword evidence="4" id="KW-0560">Oxidoreductase</keyword>
<dbReference type="OrthoDB" id="47494at2759"/>
<dbReference type="PANTHER" id="PTHR47178">
    <property type="entry name" value="MONOOXYGENASE, FAD-BINDING"/>
    <property type="match status" value="1"/>
</dbReference>
<evidence type="ECO:0000256" key="2">
    <source>
        <dbReference type="ARBA" id="ARBA00022630"/>
    </source>
</evidence>
<name>A0A6A6PZP7_9PEZI</name>
<dbReference type="RefSeq" id="XP_033591778.1">
    <property type="nucleotide sequence ID" value="XM_033736746.1"/>
</dbReference>
<dbReference type="SUPFAM" id="SSF51905">
    <property type="entry name" value="FAD/NAD(P)-binding domain"/>
    <property type="match status" value="1"/>
</dbReference>
<evidence type="ECO:0000313" key="7">
    <source>
        <dbReference type="EMBL" id="KAF2485209.1"/>
    </source>
</evidence>
<dbReference type="EMBL" id="MU001633">
    <property type="protein sequence ID" value="KAF2485209.1"/>
    <property type="molecule type" value="Genomic_DNA"/>
</dbReference>
<dbReference type="AlphaFoldDB" id="A0A6A6PZP7"/>
<keyword evidence="8" id="KW-1185">Reference proteome</keyword>